<name>A0A1T4JJQ9_9FIRM</name>
<dbReference type="STRING" id="142842.SAMN02745118_00055"/>
<keyword evidence="2" id="KW-0479">Metal-binding</keyword>
<proteinExistence type="predicted"/>
<reference evidence="7" key="1">
    <citation type="submission" date="2017-02" db="EMBL/GenBank/DDBJ databases">
        <authorList>
            <person name="Varghese N."/>
            <person name="Submissions S."/>
        </authorList>
    </citation>
    <scope>NUCLEOTIDE SEQUENCE [LARGE SCALE GENOMIC DNA]</scope>
    <source>
        <strain evidence="7">ATCC BAA-73</strain>
    </source>
</reference>
<dbReference type="GO" id="GO:0051536">
    <property type="term" value="F:iron-sulfur cluster binding"/>
    <property type="evidence" value="ECO:0007669"/>
    <property type="project" value="UniProtKB-KW"/>
</dbReference>
<gene>
    <name evidence="6" type="ORF">SAMN02745118_00055</name>
</gene>
<keyword evidence="7" id="KW-1185">Reference proteome</keyword>
<dbReference type="CDD" id="cd01335">
    <property type="entry name" value="Radical_SAM"/>
    <property type="match status" value="1"/>
</dbReference>
<dbReference type="InterPro" id="IPR006638">
    <property type="entry name" value="Elp3/MiaA/NifB-like_rSAM"/>
</dbReference>
<evidence type="ECO:0000256" key="4">
    <source>
        <dbReference type="ARBA" id="ARBA00023014"/>
    </source>
</evidence>
<keyword evidence="1" id="KW-0949">S-adenosyl-L-methionine</keyword>
<keyword evidence="4" id="KW-0411">Iron-sulfur</keyword>
<dbReference type="SUPFAM" id="SSF102114">
    <property type="entry name" value="Radical SAM enzymes"/>
    <property type="match status" value="1"/>
</dbReference>
<dbReference type="RefSeq" id="WP_078808598.1">
    <property type="nucleotide sequence ID" value="NZ_FUWM01000003.1"/>
</dbReference>
<dbReference type="OrthoDB" id="5420460at2"/>
<dbReference type="Gene3D" id="3.20.20.70">
    <property type="entry name" value="Aldolase class I"/>
    <property type="match status" value="1"/>
</dbReference>
<dbReference type="SFLD" id="SFLDS00029">
    <property type="entry name" value="Radical_SAM"/>
    <property type="match status" value="1"/>
</dbReference>
<dbReference type="InterPro" id="IPR013785">
    <property type="entry name" value="Aldolase_TIM"/>
</dbReference>
<evidence type="ECO:0000256" key="3">
    <source>
        <dbReference type="ARBA" id="ARBA00023004"/>
    </source>
</evidence>
<dbReference type="AlphaFoldDB" id="A0A1T4JJQ9"/>
<protein>
    <recommendedName>
        <fullName evidence="5">Elp3/MiaA/NifB-like radical SAM core domain-containing protein</fullName>
    </recommendedName>
</protein>
<evidence type="ECO:0000256" key="1">
    <source>
        <dbReference type="ARBA" id="ARBA00022691"/>
    </source>
</evidence>
<dbReference type="InterPro" id="IPR058240">
    <property type="entry name" value="rSAM_sf"/>
</dbReference>
<keyword evidence="3" id="KW-0408">Iron</keyword>
<dbReference type="GO" id="GO:0003824">
    <property type="term" value="F:catalytic activity"/>
    <property type="evidence" value="ECO:0007669"/>
    <property type="project" value="InterPro"/>
</dbReference>
<dbReference type="SMART" id="SM00729">
    <property type="entry name" value="Elp3"/>
    <property type="match status" value="1"/>
</dbReference>
<dbReference type="SFLD" id="SFLDG01113">
    <property type="entry name" value="Uncharacterised_Radical_SAM_Su"/>
    <property type="match status" value="1"/>
</dbReference>
<organism evidence="6 7">
    <name type="scientific">Selenihalanaerobacter shriftii</name>
    <dbReference type="NCBI Taxonomy" id="142842"/>
    <lineage>
        <taxon>Bacteria</taxon>
        <taxon>Bacillati</taxon>
        <taxon>Bacillota</taxon>
        <taxon>Clostridia</taxon>
        <taxon>Halanaerobiales</taxon>
        <taxon>Halobacteroidaceae</taxon>
        <taxon>Selenihalanaerobacter</taxon>
    </lineage>
</organism>
<dbReference type="Proteomes" id="UP000190625">
    <property type="component" value="Unassembled WGS sequence"/>
</dbReference>
<dbReference type="EMBL" id="FUWM01000003">
    <property type="protein sequence ID" value="SJZ30386.1"/>
    <property type="molecule type" value="Genomic_DNA"/>
</dbReference>
<dbReference type="GO" id="GO:0046872">
    <property type="term" value="F:metal ion binding"/>
    <property type="evidence" value="ECO:0007669"/>
    <property type="project" value="UniProtKB-KW"/>
</dbReference>
<evidence type="ECO:0000259" key="5">
    <source>
        <dbReference type="SMART" id="SM00729"/>
    </source>
</evidence>
<evidence type="ECO:0000313" key="6">
    <source>
        <dbReference type="EMBL" id="SJZ30386.1"/>
    </source>
</evidence>
<dbReference type="InterPro" id="IPR007197">
    <property type="entry name" value="rSAM"/>
</dbReference>
<dbReference type="PANTHER" id="PTHR43288:SF2">
    <property type="entry name" value="RADICAL SAM CORE DOMAIN-CONTAINING PROTEIN"/>
    <property type="match status" value="1"/>
</dbReference>
<feature type="domain" description="Elp3/MiaA/NifB-like radical SAM core" evidence="5">
    <location>
        <begin position="37"/>
        <end position="229"/>
    </location>
</feature>
<evidence type="ECO:0000313" key="7">
    <source>
        <dbReference type="Proteomes" id="UP000190625"/>
    </source>
</evidence>
<evidence type="ECO:0000256" key="2">
    <source>
        <dbReference type="ARBA" id="ARBA00022723"/>
    </source>
</evidence>
<sequence length="293" mass="32888">MEVREISSSLQNKLKEAWEVRCRNFPSFIKFEYPSKTKPISLTGNECSLDCAHCGGHYLKHMDSLEEFQVQSQEDVKSCLISGGCDPNGKVNLTKNLDELKEIADNKRTNMHVGLVEEEEIAEISQLADVVSFDFIADQETIQEVYGLDRSVEDYINTYQKLKKEVKVLPHICIGLKGGELAGEYEALEVLEELGADGLVFIVFIPTKDTEYADCTPPPLEEVIELLTMARIKFPEIPIHLGCMRPKGRYRAELDYYAVEAGVNKLVVPTSFGVKKAEELGLTIEKGEECCVL</sequence>
<accession>A0A1T4JJQ9</accession>
<dbReference type="PANTHER" id="PTHR43288">
    <property type="entry name" value="BIOTIN SYNTHASE-RELATED PROTEIN, RADICAL SAM SUPERFAMILY"/>
    <property type="match status" value="1"/>
</dbReference>